<feature type="binding site" evidence="15">
    <location>
        <position position="178"/>
    </location>
    <ligand>
        <name>NADP(+)</name>
        <dbReference type="ChEBI" id="CHEBI:58349"/>
    </ligand>
</feature>
<comment type="catalytic activity">
    <reaction evidence="13">
        <text>2,5-diamino-6-hydroxy-4-(5-phosphoribosylamino)-pyrimidine + H2O + H(+) = 5-amino-6-(5-phospho-D-ribosylamino)uracil + NH4(+)</text>
        <dbReference type="Rhea" id="RHEA:21868"/>
        <dbReference type="ChEBI" id="CHEBI:15377"/>
        <dbReference type="ChEBI" id="CHEBI:15378"/>
        <dbReference type="ChEBI" id="CHEBI:28938"/>
        <dbReference type="ChEBI" id="CHEBI:58453"/>
        <dbReference type="ChEBI" id="CHEBI:58614"/>
        <dbReference type="EC" id="3.5.4.26"/>
    </reaction>
</comment>
<feature type="active site" description="Proton donor" evidence="14">
    <location>
        <position position="53"/>
    </location>
</feature>
<dbReference type="EC" id="1.1.1.193" evidence="13"/>
<evidence type="ECO:0000256" key="12">
    <source>
        <dbReference type="ARBA" id="ARBA00023268"/>
    </source>
</evidence>
<proteinExistence type="inferred from homology"/>
<dbReference type="InterPro" id="IPR050765">
    <property type="entry name" value="Riboflavin_Biosynth_HTPR"/>
</dbReference>
<evidence type="ECO:0000259" key="17">
    <source>
        <dbReference type="PROSITE" id="PS51747"/>
    </source>
</evidence>
<keyword evidence="8 13" id="KW-0378">Hydrolase</keyword>
<feature type="domain" description="CMP/dCMP-type deaminase" evidence="17">
    <location>
        <begin position="2"/>
        <end position="131"/>
    </location>
</feature>
<dbReference type="InterPro" id="IPR024072">
    <property type="entry name" value="DHFR-like_dom_sf"/>
</dbReference>
<evidence type="ECO:0000256" key="15">
    <source>
        <dbReference type="PIRSR" id="PIRSR006769-2"/>
    </source>
</evidence>
<dbReference type="UniPathway" id="UPA00275">
    <property type="reaction ID" value="UER00401"/>
</dbReference>
<evidence type="ECO:0000256" key="13">
    <source>
        <dbReference type="PIRNR" id="PIRNR006769"/>
    </source>
</evidence>
<dbReference type="PANTHER" id="PTHR38011">
    <property type="entry name" value="DIHYDROFOLATE REDUCTASE FAMILY PROTEIN (AFU_ORTHOLOGUE AFUA_8G06820)"/>
    <property type="match status" value="1"/>
</dbReference>
<dbReference type="EC" id="3.5.4.26" evidence="13"/>
<feature type="binding site" evidence="15">
    <location>
        <position position="291"/>
    </location>
    <ligand>
        <name>substrate</name>
    </ligand>
</feature>
<evidence type="ECO:0000256" key="8">
    <source>
        <dbReference type="ARBA" id="ARBA00022801"/>
    </source>
</evidence>
<dbReference type="Gene3D" id="3.40.140.10">
    <property type="entry name" value="Cytidine Deaminase, domain 2"/>
    <property type="match status" value="1"/>
</dbReference>
<feature type="binding site" evidence="16">
    <location>
        <position position="51"/>
    </location>
    <ligand>
        <name>Zn(2+)</name>
        <dbReference type="ChEBI" id="CHEBI:29105"/>
        <note>catalytic</note>
    </ligand>
</feature>
<reference evidence="18 19" key="1">
    <citation type="submission" date="2019-04" db="EMBL/GenBank/DDBJ databases">
        <title>Pedobacter sp. AR-3-17 sp. nov., isolated from Arctic soil.</title>
        <authorList>
            <person name="Dahal R.H."/>
            <person name="Kim D.-U."/>
        </authorList>
    </citation>
    <scope>NUCLEOTIDE SEQUENCE [LARGE SCALE GENOMIC DNA]</scope>
    <source>
        <strain evidence="18 19">AR-3-17</strain>
    </source>
</reference>
<evidence type="ECO:0000256" key="2">
    <source>
        <dbReference type="ARBA" id="ARBA00004882"/>
    </source>
</evidence>
<name>A0A4U1C0G0_9SPHI</name>
<evidence type="ECO:0000256" key="1">
    <source>
        <dbReference type="ARBA" id="ARBA00002151"/>
    </source>
</evidence>
<dbReference type="PROSITE" id="PS00903">
    <property type="entry name" value="CYT_DCMP_DEAMINASES_1"/>
    <property type="match status" value="1"/>
</dbReference>
<evidence type="ECO:0000256" key="5">
    <source>
        <dbReference type="ARBA" id="ARBA00007417"/>
    </source>
</evidence>
<keyword evidence="6 13" id="KW-0686">Riboflavin biosynthesis</keyword>
<evidence type="ECO:0000256" key="6">
    <source>
        <dbReference type="ARBA" id="ARBA00022619"/>
    </source>
</evidence>
<protein>
    <recommendedName>
        <fullName evidence="13">Riboflavin biosynthesis protein RibD</fullName>
    </recommendedName>
    <domain>
        <recommendedName>
            <fullName evidence="13">Diaminohydroxyphosphoribosylaminopyrimidine deaminase</fullName>
            <shortName evidence="13">DRAP deaminase</shortName>
            <ecNumber evidence="13">3.5.4.26</ecNumber>
        </recommendedName>
        <alternativeName>
            <fullName evidence="13">Riboflavin-specific deaminase</fullName>
        </alternativeName>
    </domain>
    <domain>
        <recommendedName>
            <fullName evidence="13">5-amino-6-(5-phosphoribosylamino)uracil reductase</fullName>
            <ecNumber evidence="13">1.1.1.193</ecNumber>
        </recommendedName>
        <alternativeName>
            <fullName evidence="13">HTP reductase</fullName>
        </alternativeName>
    </domain>
</protein>
<evidence type="ECO:0000256" key="4">
    <source>
        <dbReference type="ARBA" id="ARBA00005259"/>
    </source>
</evidence>
<feature type="binding site" evidence="15">
    <location>
        <position position="212"/>
    </location>
    <ligand>
        <name>substrate</name>
    </ligand>
</feature>
<dbReference type="GO" id="GO:0008703">
    <property type="term" value="F:5-amino-6-(5-phosphoribosylamino)uracil reductase activity"/>
    <property type="evidence" value="ECO:0007669"/>
    <property type="project" value="UniProtKB-EC"/>
</dbReference>
<dbReference type="OrthoDB" id="9800865at2"/>
<feature type="binding site" evidence="16">
    <location>
        <position position="83"/>
    </location>
    <ligand>
        <name>Zn(2+)</name>
        <dbReference type="ChEBI" id="CHEBI:29105"/>
        <note>catalytic</note>
    </ligand>
</feature>
<keyword evidence="12" id="KW-0511">Multifunctional enzyme</keyword>
<dbReference type="NCBIfam" id="TIGR00326">
    <property type="entry name" value="eubact_ribD"/>
    <property type="match status" value="1"/>
</dbReference>
<dbReference type="Pfam" id="PF01872">
    <property type="entry name" value="RibD_C"/>
    <property type="match status" value="1"/>
</dbReference>
<dbReference type="SUPFAM" id="SSF53597">
    <property type="entry name" value="Dihydrofolate reductase-like"/>
    <property type="match status" value="1"/>
</dbReference>
<evidence type="ECO:0000256" key="11">
    <source>
        <dbReference type="ARBA" id="ARBA00023002"/>
    </source>
</evidence>
<feature type="binding site" evidence="15">
    <location>
        <position position="208"/>
    </location>
    <ligand>
        <name>NADP(+)</name>
        <dbReference type="ChEBI" id="CHEBI:58349"/>
    </ligand>
</feature>
<dbReference type="InterPro" id="IPR004794">
    <property type="entry name" value="Eubact_RibD"/>
</dbReference>
<sequence>MLEHENYLKRAIELAKLGLGNVSPNPMVGSVVVHQDKIIGEGYHQKYGKAHAEVNAIQQVLENFTNAEELLKNSTLYVTLEPCSHFGKTPPCADLIIKHQIPQVVIGCLDPFESVNGKGVEKLKAAGINVITGVLEEECIDLNKRFFTRVKQQRPYVILKWAQTEDGYFCPADGDQKWITGEEAKRLVHLWRSQEDCVLVGKNTALIDNPQLNVRLVKGRDPKRAVIDRNLDLPKNLNLFDNSLNTFVFNATKTDLENKTTYIGIEDFDHFLPQYILFQLYLQDVQSLIIEGGIKTLQTFIDAGLWDEARIFTGDVNWGEGKKAPHIKGNTTEKYPIGKDKLTIIKPLNS</sequence>
<dbReference type="RefSeq" id="WP_136826590.1">
    <property type="nucleotide sequence ID" value="NZ_SWBP01000003.1"/>
</dbReference>
<dbReference type="AlphaFoldDB" id="A0A4U1C0G0"/>
<keyword evidence="7 13" id="KW-0479">Metal-binding</keyword>
<comment type="similarity">
    <text evidence="5 13">In the C-terminal section; belongs to the HTP reductase family.</text>
</comment>
<comment type="similarity">
    <text evidence="4 13">In the N-terminal section; belongs to the cytidine and deoxycytidylate deaminase family.</text>
</comment>
<comment type="cofactor">
    <cofactor evidence="13 16">
        <name>Zn(2+)</name>
        <dbReference type="ChEBI" id="CHEBI:29105"/>
    </cofactor>
    <text evidence="13 16">Binds 1 zinc ion.</text>
</comment>
<comment type="function">
    <text evidence="1 13">Converts 2,5-diamino-6-(ribosylamino)-4(3h)-pyrimidinone 5'-phosphate into 5-amino-6-(ribosylamino)-2,4(1h,3h)-pyrimidinedione 5'-phosphate.</text>
</comment>
<evidence type="ECO:0000256" key="9">
    <source>
        <dbReference type="ARBA" id="ARBA00022833"/>
    </source>
</evidence>
<dbReference type="InterPro" id="IPR016193">
    <property type="entry name" value="Cytidine_deaminase-like"/>
</dbReference>
<dbReference type="PIRSF" id="PIRSF006769">
    <property type="entry name" value="RibD"/>
    <property type="match status" value="1"/>
</dbReference>
<dbReference type="SUPFAM" id="SSF53927">
    <property type="entry name" value="Cytidine deaminase-like"/>
    <property type="match status" value="1"/>
</dbReference>
<keyword evidence="19" id="KW-1185">Reference proteome</keyword>
<comment type="caution">
    <text evidence="18">The sequence shown here is derived from an EMBL/GenBank/DDBJ whole genome shotgun (WGS) entry which is preliminary data.</text>
</comment>
<dbReference type="InterPro" id="IPR002125">
    <property type="entry name" value="CMP_dCMP_dom"/>
</dbReference>
<comment type="catalytic activity">
    <reaction evidence="13">
        <text>5-amino-6-(5-phospho-D-ribitylamino)uracil + NADP(+) = 5-amino-6-(5-phospho-D-ribosylamino)uracil + NADPH + H(+)</text>
        <dbReference type="Rhea" id="RHEA:17845"/>
        <dbReference type="ChEBI" id="CHEBI:15378"/>
        <dbReference type="ChEBI" id="CHEBI:57783"/>
        <dbReference type="ChEBI" id="CHEBI:58349"/>
        <dbReference type="ChEBI" id="CHEBI:58421"/>
        <dbReference type="ChEBI" id="CHEBI:58453"/>
        <dbReference type="EC" id="1.1.1.193"/>
    </reaction>
</comment>
<organism evidence="18 19">
    <name type="scientific">Pedobacter cryophilus</name>
    <dbReference type="NCBI Taxonomy" id="2571271"/>
    <lineage>
        <taxon>Bacteria</taxon>
        <taxon>Pseudomonadati</taxon>
        <taxon>Bacteroidota</taxon>
        <taxon>Sphingobacteriia</taxon>
        <taxon>Sphingobacteriales</taxon>
        <taxon>Sphingobacteriaceae</taxon>
        <taxon>Pedobacter</taxon>
    </lineage>
</organism>
<dbReference type="Proteomes" id="UP000308181">
    <property type="component" value="Unassembled WGS sequence"/>
</dbReference>
<feature type="binding site" evidence="15">
    <location>
        <position position="192"/>
    </location>
    <ligand>
        <name>substrate</name>
    </ligand>
</feature>
<dbReference type="InterPro" id="IPR016192">
    <property type="entry name" value="APOBEC/CMP_deaminase_Zn-bd"/>
</dbReference>
<evidence type="ECO:0000256" key="3">
    <source>
        <dbReference type="ARBA" id="ARBA00004910"/>
    </source>
</evidence>
<feature type="binding site" evidence="16">
    <location>
        <position position="92"/>
    </location>
    <ligand>
        <name>Zn(2+)</name>
        <dbReference type="ChEBI" id="CHEBI:29105"/>
        <note>catalytic</note>
    </ligand>
</feature>
<dbReference type="EMBL" id="SWBP01000003">
    <property type="protein sequence ID" value="TKB97560.1"/>
    <property type="molecule type" value="Genomic_DNA"/>
</dbReference>
<feature type="binding site" evidence="15">
    <location>
        <position position="162"/>
    </location>
    <ligand>
        <name>NADP(+)</name>
        <dbReference type="ChEBI" id="CHEBI:58349"/>
    </ligand>
</feature>
<evidence type="ECO:0000313" key="19">
    <source>
        <dbReference type="Proteomes" id="UP000308181"/>
    </source>
</evidence>
<dbReference type="GO" id="GO:0009231">
    <property type="term" value="P:riboflavin biosynthetic process"/>
    <property type="evidence" value="ECO:0007669"/>
    <property type="project" value="UniProtKB-UniPathway"/>
</dbReference>
<feature type="binding site" evidence="15">
    <location>
        <position position="215"/>
    </location>
    <ligand>
        <name>substrate</name>
    </ligand>
</feature>
<evidence type="ECO:0000256" key="7">
    <source>
        <dbReference type="ARBA" id="ARBA00022723"/>
    </source>
</evidence>
<dbReference type="GO" id="GO:0008270">
    <property type="term" value="F:zinc ion binding"/>
    <property type="evidence" value="ECO:0007669"/>
    <property type="project" value="InterPro"/>
</dbReference>
<evidence type="ECO:0000256" key="14">
    <source>
        <dbReference type="PIRSR" id="PIRSR006769-1"/>
    </source>
</evidence>
<dbReference type="PROSITE" id="PS51747">
    <property type="entry name" value="CYT_DCMP_DEAMINASES_2"/>
    <property type="match status" value="1"/>
</dbReference>
<dbReference type="Gene3D" id="3.40.430.10">
    <property type="entry name" value="Dihydrofolate Reductase, subunit A"/>
    <property type="match status" value="1"/>
</dbReference>
<accession>A0A4U1C0G0</accession>
<comment type="pathway">
    <text evidence="2 13">Cofactor biosynthesis; riboflavin biosynthesis; 5-amino-6-(D-ribitylamino)uracil from GTP: step 2/4.</text>
</comment>
<dbReference type="FunFam" id="3.40.140.10:FF:000025">
    <property type="entry name" value="Riboflavin biosynthesis protein RibD"/>
    <property type="match status" value="1"/>
</dbReference>
<dbReference type="Pfam" id="PF00383">
    <property type="entry name" value="dCMP_cyt_deam_1"/>
    <property type="match status" value="1"/>
</dbReference>
<dbReference type="CDD" id="cd01284">
    <property type="entry name" value="Riboflavin_deaminase-reductase"/>
    <property type="match status" value="1"/>
</dbReference>
<evidence type="ECO:0000256" key="16">
    <source>
        <dbReference type="PIRSR" id="PIRSR006769-3"/>
    </source>
</evidence>
<dbReference type="GO" id="GO:0008835">
    <property type="term" value="F:diaminohydroxyphosphoribosylaminopyrimidine deaminase activity"/>
    <property type="evidence" value="ECO:0007669"/>
    <property type="project" value="UniProtKB-EC"/>
</dbReference>
<evidence type="ECO:0000256" key="10">
    <source>
        <dbReference type="ARBA" id="ARBA00022857"/>
    </source>
</evidence>
<keyword evidence="9 13" id="KW-0862">Zinc</keyword>
<feature type="binding site" evidence="15">
    <location>
        <position position="204"/>
    </location>
    <ligand>
        <name>NADP(+)</name>
        <dbReference type="ChEBI" id="CHEBI:58349"/>
    </ligand>
</feature>
<gene>
    <name evidence="18" type="primary">ribD</name>
    <name evidence="18" type="ORF">FA046_09315</name>
</gene>
<keyword evidence="11 13" id="KW-0560">Oxidoreductase</keyword>
<keyword evidence="10 13" id="KW-0521">NADP</keyword>
<dbReference type="PANTHER" id="PTHR38011:SF7">
    <property type="entry name" value="2,5-DIAMINO-6-RIBOSYLAMINO-4(3H)-PYRIMIDINONE 5'-PHOSPHATE REDUCTASE"/>
    <property type="match status" value="1"/>
</dbReference>
<comment type="pathway">
    <text evidence="3 13">Cofactor biosynthesis; riboflavin biosynthesis; 5-amino-6-(D-ribitylamino)uracil from GTP: step 3/4.</text>
</comment>
<dbReference type="InterPro" id="IPR002734">
    <property type="entry name" value="RibDG_C"/>
</dbReference>
<evidence type="ECO:0000313" key="18">
    <source>
        <dbReference type="EMBL" id="TKB97560.1"/>
    </source>
</evidence>